<dbReference type="Proteomes" id="UP001295740">
    <property type="component" value="Unassembled WGS sequence"/>
</dbReference>
<feature type="region of interest" description="Disordered" evidence="1">
    <location>
        <begin position="40"/>
        <end position="70"/>
    </location>
</feature>
<protein>
    <submittedName>
        <fullName evidence="2">Uu.00g089030.m01.CDS01</fullName>
    </submittedName>
</protein>
<accession>A0AAI8VN91</accession>
<proteinExistence type="predicted"/>
<evidence type="ECO:0000256" key="1">
    <source>
        <dbReference type="SAM" id="MobiDB-lite"/>
    </source>
</evidence>
<sequence length="143" mass="15341">MKVNRSAVFLTLSGLLLPVANVLFLSGLLRPKPVLPVVESTGARRRPRERCRRERPASPGPGGVHARGRAPEVNKHVTLFPASPACAPEMLIVTSDFVLIRKGAAVPFTALAGPPNLTMPRVKAMTTGSSPCFLDILLNVRDN</sequence>
<dbReference type="AlphaFoldDB" id="A0AAI8VN91"/>
<reference evidence="2" key="1">
    <citation type="submission" date="2023-10" db="EMBL/GenBank/DDBJ databases">
        <authorList>
            <person name="Hackl T."/>
        </authorList>
    </citation>
    <scope>NUCLEOTIDE SEQUENCE</scope>
</reference>
<comment type="caution">
    <text evidence="2">The sequence shown here is derived from an EMBL/GenBank/DDBJ whole genome shotgun (WGS) entry which is preliminary data.</text>
</comment>
<evidence type="ECO:0000313" key="3">
    <source>
        <dbReference type="Proteomes" id="UP001295740"/>
    </source>
</evidence>
<dbReference type="EMBL" id="CAUWAG010000010">
    <property type="protein sequence ID" value="CAJ2507717.1"/>
    <property type="molecule type" value="Genomic_DNA"/>
</dbReference>
<evidence type="ECO:0000313" key="2">
    <source>
        <dbReference type="EMBL" id="CAJ2507717.1"/>
    </source>
</evidence>
<gene>
    <name evidence="2" type="ORF">KHLLAP_LOCUS8185</name>
</gene>
<name>A0AAI8VN91_9PEZI</name>
<organism evidence="2 3">
    <name type="scientific">Anthostomella pinea</name>
    <dbReference type="NCBI Taxonomy" id="933095"/>
    <lineage>
        <taxon>Eukaryota</taxon>
        <taxon>Fungi</taxon>
        <taxon>Dikarya</taxon>
        <taxon>Ascomycota</taxon>
        <taxon>Pezizomycotina</taxon>
        <taxon>Sordariomycetes</taxon>
        <taxon>Xylariomycetidae</taxon>
        <taxon>Xylariales</taxon>
        <taxon>Xylariaceae</taxon>
        <taxon>Anthostomella</taxon>
    </lineage>
</organism>
<keyword evidence="3" id="KW-1185">Reference proteome</keyword>